<accession>A0A833XU92</accession>
<feature type="compositionally biased region" description="Pro residues" evidence="1">
    <location>
        <begin position="43"/>
        <end position="54"/>
    </location>
</feature>
<dbReference type="Proteomes" id="UP000619265">
    <property type="component" value="Unassembled WGS sequence"/>
</dbReference>
<protein>
    <submittedName>
        <fullName evidence="2">Uncharacterized protein</fullName>
    </submittedName>
</protein>
<feature type="compositionally biased region" description="Pro residues" evidence="1">
    <location>
        <begin position="73"/>
        <end position="85"/>
    </location>
</feature>
<feature type="compositionally biased region" description="Polar residues" evidence="1">
    <location>
        <begin position="88"/>
        <end position="97"/>
    </location>
</feature>
<dbReference type="EMBL" id="LIHL02000004">
    <property type="protein sequence ID" value="KAF5471447.1"/>
    <property type="molecule type" value="Genomic_DNA"/>
</dbReference>
<reference evidence="2" key="1">
    <citation type="submission" date="2015-10" db="EMBL/GenBank/DDBJ databases">
        <authorList>
            <person name="Martinez-Garcia P.J."/>
            <person name="Crepeau M.W."/>
            <person name="Puiu D."/>
            <person name="Gonzalez-Ibeas D."/>
            <person name="Whalen J."/>
            <person name="Stevens K."/>
            <person name="Paul R."/>
            <person name="Butterfield T."/>
            <person name="Britton M."/>
            <person name="Reagan R."/>
            <person name="Chakraborty S."/>
            <person name="Walawage S.L."/>
            <person name="Vasquez-Gross H.A."/>
            <person name="Cardeno C."/>
            <person name="Famula R."/>
            <person name="Pratt K."/>
            <person name="Kuruganti S."/>
            <person name="Aradhya M.K."/>
            <person name="Leslie C.A."/>
            <person name="Dandekar A.M."/>
            <person name="Salzberg S.L."/>
            <person name="Wegrzyn J.L."/>
            <person name="Langley C.H."/>
            <person name="Neale D.B."/>
        </authorList>
    </citation>
    <scope>NUCLEOTIDE SEQUENCE</scope>
    <source>
        <tissue evidence="2">Leaves</tissue>
    </source>
</reference>
<proteinExistence type="predicted"/>
<feature type="region of interest" description="Disordered" evidence="1">
    <location>
        <begin position="41"/>
        <end position="104"/>
    </location>
</feature>
<comment type="caution">
    <text evidence="2">The sequence shown here is derived from an EMBL/GenBank/DDBJ whole genome shotgun (WGS) entry which is preliminary data.</text>
</comment>
<evidence type="ECO:0000313" key="2">
    <source>
        <dbReference type="EMBL" id="KAF5471447.1"/>
    </source>
</evidence>
<dbReference type="Gramene" id="Jr04_00790_p3">
    <property type="protein sequence ID" value="cds.Jr04_00790_p3"/>
    <property type="gene ID" value="Jr04_00790"/>
</dbReference>
<dbReference type="AlphaFoldDB" id="A0A833XU92"/>
<gene>
    <name evidence="2" type="ORF">F2P56_008237</name>
</gene>
<sequence>MMSITQDLDHHGQPPTLTVDRSNQQAVAVTCLSKFVDQIQRPFPSPVSQPPPDYPLTGISGLSPPDRHSVPPASLPNPFSSPPHSPSQTSLRFSGLSSPVFPPT</sequence>
<evidence type="ECO:0000256" key="1">
    <source>
        <dbReference type="SAM" id="MobiDB-lite"/>
    </source>
</evidence>
<feature type="region of interest" description="Disordered" evidence="1">
    <location>
        <begin position="1"/>
        <end position="21"/>
    </location>
</feature>
<organism evidence="2 3">
    <name type="scientific">Juglans regia</name>
    <name type="common">English walnut</name>
    <dbReference type="NCBI Taxonomy" id="51240"/>
    <lineage>
        <taxon>Eukaryota</taxon>
        <taxon>Viridiplantae</taxon>
        <taxon>Streptophyta</taxon>
        <taxon>Embryophyta</taxon>
        <taxon>Tracheophyta</taxon>
        <taxon>Spermatophyta</taxon>
        <taxon>Magnoliopsida</taxon>
        <taxon>eudicotyledons</taxon>
        <taxon>Gunneridae</taxon>
        <taxon>Pentapetalae</taxon>
        <taxon>rosids</taxon>
        <taxon>fabids</taxon>
        <taxon>Fagales</taxon>
        <taxon>Juglandaceae</taxon>
        <taxon>Juglans</taxon>
    </lineage>
</organism>
<name>A0A833XU92_JUGRE</name>
<evidence type="ECO:0000313" key="3">
    <source>
        <dbReference type="Proteomes" id="UP000619265"/>
    </source>
</evidence>
<reference evidence="2" key="2">
    <citation type="submission" date="2020-03" db="EMBL/GenBank/DDBJ databases">
        <title>Walnut 2.0.</title>
        <authorList>
            <person name="Marrano A."/>
            <person name="Britton M."/>
            <person name="Zimin A.V."/>
            <person name="Zaini P.A."/>
            <person name="Workman R."/>
            <person name="Puiu D."/>
            <person name="Bianco L."/>
            <person name="Allen B.J."/>
            <person name="Troggio M."/>
            <person name="Leslie C.A."/>
            <person name="Timp W."/>
            <person name="Dendekar A."/>
            <person name="Salzberg S.L."/>
            <person name="Neale D.B."/>
        </authorList>
    </citation>
    <scope>NUCLEOTIDE SEQUENCE</scope>
    <source>
        <tissue evidence="2">Leaves</tissue>
    </source>
</reference>